<sequence>MDDVSLVYNTNGKWMRSGNPGTATLNPISWIGNLVSREAICYNVGYIKFSNGWGFTYDYNEDIKFKFTSAHEIGHEILKSYDITAYSYGHKGSVHVITQSMKDNSSSYSTSGEIDIMPYYPNDPPLALYDKYAAAEKDVLGLIWLSKIKILSMLLVFILINSCKNNNSKKINREIVDYYNGIVVDQNHIPIEGVKVMLHGEKIDNQINGNLEILTTITNKKGYFAIKDSTIESQHILRVQSESRKLIFAKKGYLIDTVSTKTSSSNYKPSFDAFDGLYFIFKIPDTMTLRKVQLSK</sequence>
<dbReference type="Proteomes" id="UP000610746">
    <property type="component" value="Unassembled WGS sequence"/>
</dbReference>
<proteinExistence type="predicted"/>
<dbReference type="SUPFAM" id="SSF49464">
    <property type="entry name" value="Carboxypeptidase regulatory domain-like"/>
    <property type="match status" value="1"/>
</dbReference>
<organism evidence="1 2">
    <name type="scientific">Frigoriflavimonas asaccharolytica</name>
    <dbReference type="NCBI Taxonomy" id="2735899"/>
    <lineage>
        <taxon>Bacteria</taxon>
        <taxon>Pseudomonadati</taxon>
        <taxon>Bacteroidota</taxon>
        <taxon>Flavobacteriia</taxon>
        <taxon>Flavobacteriales</taxon>
        <taxon>Weeksellaceae</taxon>
        <taxon>Frigoriflavimonas</taxon>
    </lineage>
</organism>
<evidence type="ECO:0008006" key="3">
    <source>
        <dbReference type="Google" id="ProtNLM"/>
    </source>
</evidence>
<dbReference type="EMBL" id="JABSNO010000027">
    <property type="protein sequence ID" value="NRS93746.1"/>
    <property type="molecule type" value="Genomic_DNA"/>
</dbReference>
<evidence type="ECO:0000313" key="2">
    <source>
        <dbReference type="Proteomes" id="UP000610746"/>
    </source>
</evidence>
<accession>A0A8J8G9E5</accession>
<keyword evidence="2" id="KW-1185">Reference proteome</keyword>
<dbReference type="InterPro" id="IPR008969">
    <property type="entry name" value="CarboxyPept-like_regulatory"/>
</dbReference>
<reference evidence="1" key="1">
    <citation type="submission" date="2020-05" db="EMBL/GenBank/DDBJ databases">
        <title>Genomic Encyclopedia of Type Strains, Phase IV (KMG-V): Genome sequencing to study the core and pangenomes of soil and plant-associated prokaryotes.</title>
        <authorList>
            <person name="Whitman W."/>
        </authorList>
    </citation>
    <scope>NUCLEOTIDE SEQUENCE</scope>
    <source>
        <strain evidence="1">16F</strain>
    </source>
</reference>
<protein>
    <recommendedName>
        <fullName evidence="3">Carboxypeptidase family protein</fullName>
    </recommendedName>
</protein>
<dbReference type="RefSeq" id="WP_173780292.1">
    <property type="nucleotide sequence ID" value="NZ_JABSNO010000027.1"/>
</dbReference>
<gene>
    <name evidence="1" type="ORF">HNQ03_002837</name>
</gene>
<evidence type="ECO:0000313" key="1">
    <source>
        <dbReference type="EMBL" id="NRS93746.1"/>
    </source>
</evidence>
<comment type="caution">
    <text evidence="1">The sequence shown here is derived from an EMBL/GenBank/DDBJ whole genome shotgun (WGS) entry which is preliminary data.</text>
</comment>
<dbReference type="AlphaFoldDB" id="A0A8J8G9E5"/>
<name>A0A8J8G9E5_9FLAO</name>